<dbReference type="RefSeq" id="WP_135960040.1">
    <property type="nucleotide sequence ID" value="NZ_SRYM01000097.1"/>
</dbReference>
<evidence type="ECO:0000313" key="1">
    <source>
        <dbReference type="EMBL" id="TGY52886.1"/>
    </source>
</evidence>
<proteinExistence type="predicted"/>
<organism evidence="1 2">
    <name type="scientific">Parabacteroides distasonis</name>
    <dbReference type="NCBI Taxonomy" id="823"/>
    <lineage>
        <taxon>Bacteria</taxon>
        <taxon>Pseudomonadati</taxon>
        <taxon>Bacteroidota</taxon>
        <taxon>Bacteroidia</taxon>
        <taxon>Bacteroidales</taxon>
        <taxon>Tannerellaceae</taxon>
        <taxon>Parabacteroides</taxon>
    </lineage>
</organism>
<gene>
    <name evidence="1" type="ORF">E5342_18565</name>
</gene>
<comment type="caution">
    <text evidence="1">The sequence shown here is derived from an EMBL/GenBank/DDBJ whole genome shotgun (WGS) entry which is preliminary data.</text>
</comment>
<accession>A0A4S2EBB5</accession>
<name>A0A4S2EBB5_PARDI</name>
<reference evidence="1 2" key="1">
    <citation type="submission" date="2019-04" db="EMBL/GenBank/DDBJ databases">
        <title>Microbes associate with the intestines of laboratory mice.</title>
        <authorList>
            <person name="Navarre W."/>
            <person name="Wong E."/>
            <person name="Huang K."/>
            <person name="Tropini C."/>
            <person name="Ng K."/>
            <person name="Yu B."/>
        </authorList>
    </citation>
    <scope>NUCLEOTIDE SEQUENCE [LARGE SCALE GENOMIC DNA]</scope>
    <source>
        <strain evidence="1 2">NM39_I3</strain>
    </source>
</reference>
<evidence type="ECO:0000313" key="2">
    <source>
        <dbReference type="Proteomes" id="UP000310032"/>
    </source>
</evidence>
<dbReference type="EMBL" id="SRYM01000097">
    <property type="protein sequence ID" value="TGY52886.1"/>
    <property type="molecule type" value="Genomic_DNA"/>
</dbReference>
<dbReference type="AlphaFoldDB" id="A0A4S2EBB5"/>
<protein>
    <submittedName>
        <fullName evidence="1">Uncharacterized protein</fullName>
    </submittedName>
</protein>
<sequence>MAYINFPIKLLKKIEPLLEEYFSYERSMFHLEFEEIHNIYIQNGKYSKEQEETYLAVPSFKQSYIETSLNTEKMYETMMQVGKAIMLDFGDYDFNKILQMYFDFVDEESVTETDWNIAYSLVMVAAIYHKYVNSDGFFDSRDFLVNDLQSVYNTFVRPDLLKLYEMFHDKKQIKSNTIRIEYNNEVITLDNCDNWFMNMITPYLDKYLGVSSLEEAQKELEEDYPTKGRKGRKKNSIVADWILWQTSQLLQLSSFADANVQINKSQAAFLLDYMKYLGLIEEDSQKDDMLNLRATLNNLKKNNPKFSWWNIPKQKESPNNPFNADIHRAW</sequence>
<dbReference type="Proteomes" id="UP000310032">
    <property type="component" value="Unassembled WGS sequence"/>
</dbReference>